<dbReference type="OrthoDB" id="3628931at2"/>
<sequence length="348" mass="36322">MTIPAGWYDDGSGRQRWWDGVAWTQHTVATEASSTGMPSDAAGQQPPEKPVAAVAGEPVFEPPYAWHSSNPTGPNLGPTANASQVGYTSTPGTSAAFFPPAQYESYAPVPPTKKVPVLGIIGLGVAGLGVVLSCIPPIAAAGWVLLGVGLVLSLISLFLRGAKWPGAVGLVVAVLGSIIAVAVLFLSLGATSQSSIATTPSASPQPSQDSVPGDAGASGEESPVVEGAENVPVNELAVGHCLPLVEWEEEVYELPVVPCDQPHTDEVYFIFEAPEGDYPGDDGLQTLATDGCDAAFEEFVGIPYADSEFDNYWFVPTEASWNRLHDRAIQCIVISYDEVTGTLEGAAR</sequence>
<reference evidence="5 6" key="1">
    <citation type="submission" date="2019-06" db="EMBL/GenBank/DDBJ databases">
        <title>Complete genome of Microbacterium foliorum M2.</title>
        <authorList>
            <person name="Cao G."/>
        </authorList>
    </citation>
    <scope>NUCLEOTIDE SEQUENCE [LARGE SCALE GENOMIC DNA]</scope>
    <source>
        <strain evidence="5 6">M2</strain>
    </source>
</reference>
<dbReference type="AlphaFoldDB" id="A0A4Y5YUV7"/>
<keyword evidence="2" id="KW-0472">Membrane</keyword>
<feature type="transmembrane region" description="Helical" evidence="2">
    <location>
        <begin position="166"/>
        <end position="188"/>
    </location>
</feature>
<proteinExistence type="predicted"/>
<dbReference type="InterPro" id="IPR018929">
    <property type="entry name" value="DUF2510"/>
</dbReference>
<keyword evidence="2" id="KW-1133">Transmembrane helix</keyword>
<keyword evidence="2" id="KW-0812">Transmembrane</keyword>
<dbReference type="Pfam" id="PF13845">
    <property type="entry name" value="Septum_form"/>
    <property type="match status" value="1"/>
</dbReference>
<dbReference type="EMBL" id="CP041040">
    <property type="protein sequence ID" value="QDE36634.1"/>
    <property type="molecule type" value="Genomic_DNA"/>
</dbReference>
<evidence type="ECO:0000256" key="1">
    <source>
        <dbReference type="SAM" id="MobiDB-lite"/>
    </source>
</evidence>
<dbReference type="InterPro" id="IPR026004">
    <property type="entry name" value="Septum_form"/>
</dbReference>
<dbReference type="RefSeq" id="WP_140038749.1">
    <property type="nucleotide sequence ID" value="NZ_CP041040.1"/>
</dbReference>
<accession>A0A4Y5YUV7</accession>
<feature type="compositionally biased region" description="Polar residues" evidence="1">
    <location>
        <begin position="196"/>
        <end position="210"/>
    </location>
</feature>
<dbReference type="Proteomes" id="UP000316125">
    <property type="component" value="Chromosome"/>
</dbReference>
<evidence type="ECO:0000313" key="6">
    <source>
        <dbReference type="Proteomes" id="UP000316125"/>
    </source>
</evidence>
<evidence type="ECO:0000259" key="4">
    <source>
        <dbReference type="Pfam" id="PF13845"/>
    </source>
</evidence>
<protein>
    <submittedName>
        <fullName evidence="5">DUF2510 domain-containing protein</fullName>
    </submittedName>
</protein>
<feature type="region of interest" description="Disordered" evidence="1">
    <location>
        <begin position="196"/>
        <end position="224"/>
    </location>
</feature>
<evidence type="ECO:0000313" key="5">
    <source>
        <dbReference type="EMBL" id="QDE36634.1"/>
    </source>
</evidence>
<gene>
    <name evidence="5" type="ORF">FIV50_11380</name>
</gene>
<name>A0A4Y5YUV7_9MICO</name>
<evidence type="ECO:0000256" key="2">
    <source>
        <dbReference type="SAM" id="Phobius"/>
    </source>
</evidence>
<feature type="transmembrane region" description="Helical" evidence="2">
    <location>
        <begin position="138"/>
        <end position="159"/>
    </location>
</feature>
<feature type="domain" description="Septum formation-related" evidence="4">
    <location>
        <begin position="239"/>
        <end position="333"/>
    </location>
</feature>
<feature type="domain" description="DUF2510" evidence="3">
    <location>
        <begin position="5"/>
        <end position="32"/>
    </location>
</feature>
<evidence type="ECO:0000259" key="3">
    <source>
        <dbReference type="Pfam" id="PF10708"/>
    </source>
</evidence>
<dbReference type="Pfam" id="PF10708">
    <property type="entry name" value="DUF2510"/>
    <property type="match status" value="1"/>
</dbReference>
<feature type="transmembrane region" description="Helical" evidence="2">
    <location>
        <begin position="115"/>
        <end position="132"/>
    </location>
</feature>
<organism evidence="5 6">
    <name type="scientific">Microbacterium foliorum</name>
    <dbReference type="NCBI Taxonomy" id="104336"/>
    <lineage>
        <taxon>Bacteria</taxon>
        <taxon>Bacillati</taxon>
        <taxon>Actinomycetota</taxon>
        <taxon>Actinomycetes</taxon>
        <taxon>Micrococcales</taxon>
        <taxon>Microbacteriaceae</taxon>
        <taxon>Microbacterium</taxon>
    </lineage>
</organism>